<evidence type="ECO:0000256" key="2">
    <source>
        <dbReference type="ARBA" id="ARBA00012916"/>
    </source>
</evidence>
<name>A0ABU8N5P0_9PSEU</name>
<comment type="catalytic activity">
    <reaction evidence="1">
        <text>D-fructose 6-phosphate + L-glutamine = D-glucosamine 6-phosphate + L-glutamate</text>
        <dbReference type="Rhea" id="RHEA:13237"/>
        <dbReference type="ChEBI" id="CHEBI:29985"/>
        <dbReference type="ChEBI" id="CHEBI:58359"/>
        <dbReference type="ChEBI" id="CHEBI:58725"/>
        <dbReference type="ChEBI" id="CHEBI:61527"/>
        <dbReference type="EC" id="2.6.1.16"/>
    </reaction>
</comment>
<evidence type="ECO:0000259" key="8">
    <source>
        <dbReference type="PROSITE" id="PS51278"/>
    </source>
</evidence>
<dbReference type="EC" id="2.6.1.16" evidence="2"/>
<dbReference type="InterPro" id="IPR046348">
    <property type="entry name" value="SIS_dom_sf"/>
</dbReference>
<dbReference type="NCBIfam" id="TIGR01135">
    <property type="entry name" value="glmS"/>
    <property type="match status" value="1"/>
</dbReference>
<dbReference type="InterPro" id="IPR017932">
    <property type="entry name" value="GATase_2_dom"/>
</dbReference>
<evidence type="ECO:0000256" key="3">
    <source>
        <dbReference type="ARBA" id="ARBA00016090"/>
    </source>
</evidence>
<feature type="domain" description="SIS" evidence="9">
    <location>
        <begin position="285"/>
        <end position="421"/>
    </location>
</feature>
<evidence type="ECO:0000256" key="7">
    <source>
        <dbReference type="ARBA" id="ARBA00022962"/>
    </source>
</evidence>
<sequence length="598" mass="60925">MCGIVAHHGLVPALPALLDGLGRLEYRGYDSVGVALDPGDGGPPSVHRTAGRLPALVAALPADVHGATTGIGHTRWATHGAPVAANAHPHRDCSGRVALVHNGTIEDASRLRAELAVRGHGIVTEVDSELVAHRIEDALPAVPDLDAVVRAVAQAVDGLRGAWALAVLVAGVDGVVLARRSSPLLVGAGTDRHMAASDELGLGPEVTEAREVPDGHLVALADEVRWFDAQARPVPAPGAWSLGARSTAVDRGSAPDFTAKEIDEQPAATRRLLDGLLGRLHGGRLLGDLGLGTPERVRLVACGTSGHAAEVTARVLAVEGGIPARVVTASEPDLAVPEPGTLTVALSQSGETADVLAALDRWGDPVLAITNAPRSSLARRADAVLGLGCGPEVGVAATKTFTSQVVAGVAVALAVGARAGAVSASRLAQLESVLDGLPARLATTASLAAAPAAALADELADEPGVVFVSRGAGVPYAREGALKLEELTYRRVQAVPAGELKHGPIALLGPGTPVVVVNAEPRGRLAVGVSEITARGARAVLVGASEDATLPISSPAEEPPWGPLEAAVALQLFAREMTVRLGHEVDRPRNLAKSVTVE</sequence>
<dbReference type="Pfam" id="PF13522">
    <property type="entry name" value="GATase_6"/>
    <property type="match status" value="1"/>
</dbReference>
<evidence type="ECO:0000256" key="1">
    <source>
        <dbReference type="ARBA" id="ARBA00001031"/>
    </source>
</evidence>
<keyword evidence="4 10" id="KW-0032">Aminotransferase</keyword>
<evidence type="ECO:0000313" key="10">
    <source>
        <dbReference type="EMBL" id="MEJ2887702.1"/>
    </source>
</evidence>
<proteinExistence type="predicted"/>
<gene>
    <name evidence="10" type="primary">glmS</name>
    <name evidence="10" type="ORF">WCD41_14680</name>
</gene>
<dbReference type="Gene3D" id="3.40.50.10490">
    <property type="entry name" value="Glucose-6-phosphate isomerase like protein, domain 1"/>
    <property type="match status" value="2"/>
</dbReference>
<evidence type="ECO:0000259" key="9">
    <source>
        <dbReference type="PROSITE" id="PS51464"/>
    </source>
</evidence>
<dbReference type="Gene3D" id="3.60.20.10">
    <property type="entry name" value="Glutamine Phosphoribosylpyrophosphate, subunit 1, domain 1"/>
    <property type="match status" value="1"/>
</dbReference>
<dbReference type="CDD" id="cd05008">
    <property type="entry name" value="SIS_GlmS_GlmD_1"/>
    <property type="match status" value="1"/>
</dbReference>
<keyword evidence="7" id="KW-0315">Glutamine amidotransferase</keyword>
<dbReference type="SUPFAM" id="SSF53697">
    <property type="entry name" value="SIS domain"/>
    <property type="match status" value="1"/>
</dbReference>
<protein>
    <recommendedName>
        <fullName evidence="3">Glutamine--fructose-6-phosphate aminotransferase [isomerizing]</fullName>
        <ecNumber evidence="2">2.6.1.16</ecNumber>
    </recommendedName>
</protein>
<dbReference type="InterPro" id="IPR035466">
    <property type="entry name" value="GlmS/AgaS_SIS"/>
</dbReference>
<dbReference type="PANTHER" id="PTHR10937">
    <property type="entry name" value="GLUCOSAMINE--FRUCTOSE-6-PHOSPHATE AMINOTRANSFERASE, ISOMERIZING"/>
    <property type="match status" value="1"/>
</dbReference>
<organism evidence="10 11">
    <name type="scientific">Actinomycetospora aeridis</name>
    <dbReference type="NCBI Taxonomy" id="3129231"/>
    <lineage>
        <taxon>Bacteria</taxon>
        <taxon>Bacillati</taxon>
        <taxon>Actinomycetota</taxon>
        <taxon>Actinomycetes</taxon>
        <taxon>Pseudonocardiales</taxon>
        <taxon>Pseudonocardiaceae</taxon>
        <taxon>Actinomycetospora</taxon>
    </lineage>
</organism>
<feature type="domain" description="Glutamine amidotransferase type-2" evidence="8">
    <location>
        <begin position="2"/>
        <end position="223"/>
    </location>
</feature>
<comment type="caution">
    <text evidence="10">The sequence shown here is derived from an EMBL/GenBank/DDBJ whole genome shotgun (WGS) entry which is preliminary data.</text>
</comment>
<evidence type="ECO:0000256" key="6">
    <source>
        <dbReference type="ARBA" id="ARBA00022737"/>
    </source>
</evidence>
<dbReference type="PROSITE" id="PS51278">
    <property type="entry name" value="GATASE_TYPE_2"/>
    <property type="match status" value="1"/>
</dbReference>
<dbReference type="PROSITE" id="PS51464">
    <property type="entry name" value="SIS"/>
    <property type="match status" value="2"/>
</dbReference>
<evidence type="ECO:0000313" key="11">
    <source>
        <dbReference type="Proteomes" id="UP001370100"/>
    </source>
</evidence>
<dbReference type="Pfam" id="PF01380">
    <property type="entry name" value="SIS"/>
    <property type="match status" value="2"/>
</dbReference>
<dbReference type="PANTHER" id="PTHR10937:SF0">
    <property type="entry name" value="GLUTAMINE--FRUCTOSE-6-PHOSPHATE TRANSAMINASE (ISOMERIZING)"/>
    <property type="match status" value="1"/>
</dbReference>
<dbReference type="GO" id="GO:0004360">
    <property type="term" value="F:glutamine-fructose-6-phosphate transaminase (isomerizing) activity"/>
    <property type="evidence" value="ECO:0007669"/>
    <property type="project" value="UniProtKB-EC"/>
</dbReference>
<feature type="domain" description="SIS" evidence="9">
    <location>
        <begin position="455"/>
        <end position="588"/>
    </location>
</feature>
<keyword evidence="11" id="KW-1185">Reference proteome</keyword>
<dbReference type="SUPFAM" id="SSF56235">
    <property type="entry name" value="N-terminal nucleophile aminohydrolases (Ntn hydrolases)"/>
    <property type="match status" value="1"/>
</dbReference>
<dbReference type="RefSeq" id="WP_337714149.1">
    <property type="nucleotide sequence ID" value="NZ_JBBEGL010000003.1"/>
</dbReference>
<accession>A0ABU8N5P0</accession>
<reference evidence="10 11" key="1">
    <citation type="submission" date="2024-03" db="EMBL/GenBank/DDBJ databases">
        <title>Actinomycetospora sp. OC33-EN06, a novel actinomycete isolated from wild orchid (Aerides multiflora).</title>
        <authorList>
            <person name="Suriyachadkun C."/>
        </authorList>
    </citation>
    <scope>NUCLEOTIDE SEQUENCE [LARGE SCALE GENOMIC DNA]</scope>
    <source>
        <strain evidence="10 11">OC33-EN06</strain>
    </source>
</reference>
<evidence type="ECO:0000256" key="5">
    <source>
        <dbReference type="ARBA" id="ARBA00022679"/>
    </source>
</evidence>
<keyword evidence="5 10" id="KW-0808">Transferase</keyword>
<dbReference type="InterPro" id="IPR035490">
    <property type="entry name" value="GlmS/FrlB_SIS"/>
</dbReference>
<dbReference type="InterPro" id="IPR029055">
    <property type="entry name" value="Ntn_hydrolases_N"/>
</dbReference>
<dbReference type="CDD" id="cd05009">
    <property type="entry name" value="SIS_GlmS_GlmD_2"/>
    <property type="match status" value="1"/>
</dbReference>
<dbReference type="NCBIfam" id="NF001484">
    <property type="entry name" value="PRK00331.1"/>
    <property type="match status" value="1"/>
</dbReference>
<keyword evidence="6" id="KW-0677">Repeat</keyword>
<dbReference type="InterPro" id="IPR001347">
    <property type="entry name" value="SIS_dom"/>
</dbReference>
<dbReference type="InterPro" id="IPR005855">
    <property type="entry name" value="GFAT"/>
</dbReference>
<dbReference type="EMBL" id="JBBEGL010000003">
    <property type="protein sequence ID" value="MEJ2887702.1"/>
    <property type="molecule type" value="Genomic_DNA"/>
</dbReference>
<evidence type="ECO:0000256" key="4">
    <source>
        <dbReference type="ARBA" id="ARBA00022576"/>
    </source>
</evidence>
<dbReference type="Proteomes" id="UP001370100">
    <property type="component" value="Unassembled WGS sequence"/>
</dbReference>